<dbReference type="PANTHER" id="PTHR23501">
    <property type="entry name" value="MAJOR FACILITATOR SUPERFAMILY"/>
    <property type="match status" value="1"/>
</dbReference>
<name>A0A9P5XRV2_9AGAR</name>
<comment type="caution">
    <text evidence="8">The sequence shown here is derived from an EMBL/GenBank/DDBJ whole genome shotgun (WGS) entry which is preliminary data.</text>
</comment>
<keyword evidence="5 6" id="KW-0472">Membrane</keyword>
<comment type="subcellular location">
    <subcellularLocation>
        <location evidence="1">Endomembrane system</location>
        <topology evidence="1">Multi-pass membrane protein</topology>
    </subcellularLocation>
</comment>
<feature type="transmembrane region" description="Helical" evidence="6">
    <location>
        <begin position="162"/>
        <end position="183"/>
    </location>
</feature>
<dbReference type="Pfam" id="PF07690">
    <property type="entry name" value="MFS_1"/>
    <property type="match status" value="1"/>
</dbReference>
<evidence type="ECO:0000256" key="3">
    <source>
        <dbReference type="ARBA" id="ARBA00022692"/>
    </source>
</evidence>
<keyword evidence="9" id="KW-1185">Reference proteome</keyword>
<evidence type="ECO:0000256" key="4">
    <source>
        <dbReference type="ARBA" id="ARBA00022989"/>
    </source>
</evidence>
<evidence type="ECO:0000256" key="6">
    <source>
        <dbReference type="SAM" id="Phobius"/>
    </source>
</evidence>
<dbReference type="AlphaFoldDB" id="A0A9P5XRV2"/>
<evidence type="ECO:0000313" key="8">
    <source>
        <dbReference type="EMBL" id="KAF9455743.1"/>
    </source>
</evidence>
<feature type="transmembrane region" description="Helical" evidence="6">
    <location>
        <begin position="131"/>
        <end position="150"/>
    </location>
</feature>
<protein>
    <submittedName>
        <fullName evidence="8">Major facilitator superfamily domain-containing protein</fullName>
    </submittedName>
</protein>
<organism evidence="8 9">
    <name type="scientific">Collybia nuda</name>
    <dbReference type="NCBI Taxonomy" id="64659"/>
    <lineage>
        <taxon>Eukaryota</taxon>
        <taxon>Fungi</taxon>
        <taxon>Dikarya</taxon>
        <taxon>Basidiomycota</taxon>
        <taxon>Agaricomycotina</taxon>
        <taxon>Agaricomycetes</taxon>
        <taxon>Agaricomycetidae</taxon>
        <taxon>Agaricales</taxon>
        <taxon>Tricholomatineae</taxon>
        <taxon>Clitocybaceae</taxon>
        <taxon>Collybia</taxon>
    </lineage>
</organism>
<proteinExistence type="predicted"/>
<dbReference type="InterPro" id="IPR020846">
    <property type="entry name" value="MFS_dom"/>
</dbReference>
<evidence type="ECO:0000313" key="9">
    <source>
        <dbReference type="Proteomes" id="UP000807353"/>
    </source>
</evidence>
<feature type="transmembrane region" description="Helical" evidence="6">
    <location>
        <begin position="44"/>
        <end position="66"/>
    </location>
</feature>
<dbReference type="GO" id="GO:0012505">
    <property type="term" value="C:endomembrane system"/>
    <property type="evidence" value="ECO:0007669"/>
    <property type="project" value="UniProtKB-SubCell"/>
</dbReference>
<evidence type="ECO:0000256" key="2">
    <source>
        <dbReference type="ARBA" id="ARBA00022448"/>
    </source>
</evidence>
<sequence>MSFSSDVVGASKDAVGTKRLLIIEIWVFILGNLIAGLSKGLTQLVAGRLISGVGGAGLLSLSSILVSQLTNERQRGAYLNLINLVFTVADAIGPLVGGGFSKSGNWRWIFLFNAPFGPVSSFRATLAKLDLMGMTTLIATLAFLVVALNLGGQAYPWNSPTIIGMFCAAAVSFIAFIVAENYAHLPVAPMYLFIQWQWRNVPLIISTLGFILF</sequence>
<dbReference type="OrthoDB" id="6770063at2759"/>
<dbReference type="InterPro" id="IPR036259">
    <property type="entry name" value="MFS_trans_sf"/>
</dbReference>
<feature type="domain" description="Major facilitator superfamily (MFS) profile" evidence="7">
    <location>
        <begin position="1"/>
        <end position="213"/>
    </location>
</feature>
<evidence type="ECO:0000256" key="5">
    <source>
        <dbReference type="ARBA" id="ARBA00023136"/>
    </source>
</evidence>
<evidence type="ECO:0000259" key="7">
    <source>
        <dbReference type="PROSITE" id="PS50850"/>
    </source>
</evidence>
<dbReference type="SUPFAM" id="SSF103473">
    <property type="entry name" value="MFS general substrate transporter"/>
    <property type="match status" value="1"/>
</dbReference>
<reference evidence="8" key="1">
    <citation type="submission" date="2020-11" db="EMBL/GenBank/DDBJ databases">
        <authorList>
            <consortium name="DOE Joint Genome Institute"/>
            <person name="Ahrendt S."/>
            <person name="Riley R."/>
            <person name="Andreopoulos W."/>
            <person name="Labutti K."/>
            <person name="Pangilinan J."/>
            <person name="Ruiz-Duenas F.J."/>
            <person name="Barrasa J.M."/>
            <person name="Sanchez-Garcia M."/>
            <person name="Camarero S."/>
            <person name="Miyauchi S."/>
            <person name="Serrano A."/>
            <person name="Linde D."/>
            <person name="Babiker R."/>
            <person name="Drula E."/>
            <person name="Ayuso-Fernandez I."/>
            <person name="Pacheco R."/>
            <person name="Padilla G."/>
            <person name="Ferreira P."/>
            <person name="Barriuso J."/>
            <person name="Kellner H."/>
            <person name="Castanera R."/>
            <person name="Alfaro M."/>
            <person name="Ramirez L."/>
            <person name="Pisabarro A.G."/>
            <person name="Kuo A."/>
            <person name="Tritt A."/>
            <person name="Lipzen A."/>
            <person name="He G."/>
            <person name="Yan M."/>
            <person name="Ng V."/>
            <person name="Cullen D."/>
            <person name="Martin F."/>
            <person name="Rosso M.-N."/>
            <person name="Henrissat B."/>
            <person name="Hibbett D."/>
            <person name="Martinez A.T."/>
            <person name="Grigoriev I.V."/>
        </authorList>
    </citation>
    <scope>NUCLEOTIDE SEQUENCE</scope>
    <source>
        <strain evidence="8">CBS 247.69</strain>
    </source>
</reference>
<feature type="transmembrane region" description="Helical" evidence="6">
    <location>
        <begin position="20"/>
        <end position="38"/>
    </location>
</feature>
<dbReference type="InterPro" id="IPR011701">
    <property type="entry name" value="MFS"/>
</dbReference>
<dbReference type="Gene3D" id="1.20.1720.10">
    <property type="entry name" value="Multidrug resistance protein D"/>
    <property type="match status" value="1"/>
</dbReference>
<dbReference type="GO" id="GO:0005886">
    <property type="term" value="C:plasma membrane"/>
    <property type="evidence" value="ECO:0007669"/>
    <property type="project" value="TreeGrafter"/>
</dbReference>
<keyword evidence="3 6" id="KW-0812">Transmembrane</keyword>
<dbReference type="PROSITE" id="PS50850">
    <property type="entry name" value="MFS"/>
    <property type="match status" value="1"/>
</dbReference>
<keyword evidence="4 6" id="KW-1133">Transmembrane helix</keyword>
<accession>A0A9P5XRV2</accession>
<dbReference type="PANTHER" id="PTHR23501:SF191">
    <property type="entry name" value="VACUOLAR BASIC AMINO ACID TRANSPORTER 4"/>
    <property type="match status" value="1"/>
</dbReference>
<keyword evidence="2" id="KW-0813">Transport</keyword>
<evidence type="ECO:0000256" key="1">
    <source>
        <dbReference type="ARBA" id="ARBA00004127"/>
    </source>
</evidence>
<feature type="transmembrane region" description="Helical" evidence="6">
    <location>
        <begin position="78"/>
        <end position="100"/>
    </location>
</feature>
<dbReference type="Proteomes" id="UP000807353">
    <property type="component" value="Unassembled WGS sequence"/>
</dbReference>
<dbReference type="GO" id="GO:0022857">
    <property type="term" value="F:transmembrane transporter activity"/>
    <property type="evidence" value="ECO:0007669"/>
    <property type="project" value="InterPro"/>
</dbReference>
<dbReference type="EMBL" id="MU150536">
    <property type="protein sequence ID" value="KAF9455743.1"/>
    <property type="molecule type" value="Genomic_DNA"/>
</dbReference>
<gene>
    <name evidence="8" type="ORF">BDZ94DRAFT_1179297</name>
</gene>